<evidence type="ECO:0000313" key="1">
    <source>
        <dbReference type="EMBL" id="RCJ36098.1"/>
    </source>
</evidence>
<comment type="caution">
    <text evidence="1">The sequence shown here is derived from an EMBL/GenBank/DDBJ whole genome shotgun (WGS) entry which is preliminary data.</text>
</comment>
<proteinExistence type="predicted"/>
<dbReference type="AlphaFoldDB" id="A0A367RHR2"/>
<name>A0A367RHR2_NOSPU</name>
<evidence type="ECO:0000313" key="2">
    <source>
        <dbReference type="Proteomes" id="UP000252085"/>
    </source>
</evidence>
<dbReference type="EMBL" id="LXQE01000150">
    <property type="protein sequence ID" value="RCJ36098.1"/>
    <property type="molecule type" value="Genomic_DNA"/>
</dbReference>
<gene>
    <name evidence="1" type="ORF">A6769_17465</name>
</gene>
<accession>A0A367RHR2</accession>
<organism evidence="1 2">
    <name type="scientific">Nostoc punctiforme NIES-2108</name>
    <dbReference type="NCBI Taxonomy" id="1356359"/>
    <lineage>
        <taxon>Bacteria</taxon>
        <taxon>Bacillati</taxon>
        <taxon>Cyanobacteriota</taxon>
        <taxon>Cyanophyceae</taxon>
        <taxon>Nostocales</taxon>
        <taxon>Nostocaceae</taxon>
        <taxon>Nostoc</taxon>
    </lineage>
</organism>
<sequence>MGILSHQDFCEFVAQEVEKITLLSVSERRIGVSEYATDVIHYIQRDLNTVKSLISEENLTWEKATKSITELILEITSLLYAVGAEHTVWRHWSSLTAFGMFLQGQMIQAAQYAALGGEWDFIQSLPATPVKSQQISEQVFWMLVKGNFTAANLPESTSNEEDNAWLQLAQSIPVQDDSQTEEALKEIANFWMAEDEDEWMNFHPRSYPDFETPVCAVAALARHYGFTPISITPEQYSFLEAGLAISEPSPMFPNIFYLPESSKVSAV</sequence>
<reference evidence="1 2" key="1">
    <citation type="submission" date="2016-04" db="EMBL/GenBank/DDBJ databases">
        <authorList>
            <person name="Evans L.H."/>
            <person name="Alamgir A."/>
            <person name="Owens N."/>
            <person name="Weber N.D."/>
            <person name="Virtaneva K."/>
            <person name="Barbian K."/>
            <person name="Babar A."/>
            <person name="Rosenke K."/>
        </authorList>
    </citation>
    <scope>NUCLEOTIDE SEQUENCE [LARGE SCALE GENOMIC DNA]</scope>
    <source>
        <strain evidence="1">NIES-2108</strain>
    </source>
</reference>
<dbReference type="Proteomes" id="UP000252085">
    <property type="component" value="Unassembled WGS sequence"/>
</dbReference>
<protein>
    <submittedName>
        <fullName evidence="1">Uncharacterized protein</fullName>
    </submittedName>
</protein>